<organism evidence="1 2">
    <name type="scientific">Vreelandella salicampi</name>
    <dbReference type="NCBI Taxonomy" id="1449798"/>
    <lineage>
        <taxon>Bacteria</taxon>
        <taxon>Pseudomonadati</taxon>
        <taxon>Pseudomonadota</taxon>
        <taxon>Gammaproteobacteria</taxon>
        <taxon>Oceanospirillales</taxon>
        <taxon>Halomonadaceae</taxon>
        <taxon>Vreelandella</taxon>
    </lineage>
</organism>
<proteinExistence type="predicted"/>
<name>A0A7Z0RUJ1_9GAMM</name>
<protein>
    <submittedName>
        <fullName evidence="1">Uncharacterized protein</fullName>
    </submittedName>
</protein>
<evidence type="ECO:0000313" key="1">
    <source>
        <dbReference type="EMBL" id="NYS60711.1"/>
    </source>
</evidence>
<keyword evidence="2" id="KW-1185">Reference proteome</keyword>
<comment type="caution">
    <text evidence="1">The sequence shown here is derived from an EMBL/GenBank/DDBJ whole genome shotgun (WGS) entry which is preliminary data.</text>
</comment>
<accession>A0A7Z0RUJ1</accession>
<dbReference type="Proteomes" id="UP000586119">
    <property type="component" value="Unassembled WGS sequence"/>
</dbReference>
<evidence type="ECO:0000313" key="2">
    <source>
        <dbReference type="Proteomes" id="UP000586119"/>
    </source>
</evidence>
<dbReference type="AlphaFoldDB" id="A0A7Z0RUJ1"/>
<sequence>MTRQVSDKLIWQGESYYLEESPGLPKEHDGLRVRPPDQFPANDLELSFTQSTACYRGYTATWVVIEDKLYLDTILGNRLLAERPLFADWVSRRLLAPAKPLGKHINIRFTPENIEYLQLTVDKGVVTDYAIGKGKEEAPYVSKR</sequence>
<dbReference type="RefSeq" id="WP_179930038.1">
    <property type="nucleotide sequence ID" value="NZ_JACCDF010000005.1"/>
</dbReference>
<dbReference type="EMBL" id="JACCDF010000005">
    <property type="protein sequence ID" value="NYS60711.1"/>
    <property type="molecule type" value="Genomic_DNA"/>
</dbReference>
<gene>
    <name evidence="1" type="ORF">HZS81_08040</name>
</gene>
<reference evidence="1 2" key="1">
    <citation type="journal article" date="2015" name="Int. J. Syst. Evol. Microbiol.">
        <title>Halomonas salicampi sp. nov., a halotolerant and alkalitolerant bacterium isolated from a saltern soil.</title>
        <authorList>
            <person name="Lee J.C."/>
            <person name="Kim Y.S."/>
            <person name="Yun B.S."/>
            <person name="Whang K.S."/>
        </authorList>
    </citation>
    <scope>NUCLEOTIDE SEQUENCE [LARGE SCALE GENOMIC DNA]</scope>
    <source>
        <strain evidence="1 2">BH103</strain>
    </source>
</reference>